<protein>
    <recommendedName>
        <fullName evidence="4">SXP/RAL-2 family protein Ani s 5-like cation-binding domain-containing protein</fullName>
    </recommendedName>
</protein>
<dbReference type="OrthoDB" id="5813485at2759"/>
<gene>
    <name evidence="2" type="ORF">CAEBREN_20923</name>
</gene>
<organism evidence="3">
    <name type="scientific">Caenorhabditis brenneri</name>
    <name type="common">Nematode worm</name>
    <dbReference type="NCBI Taxonomy" id="135651"/>
    <lineage>
        <taxon>Eukaryota</taxon>
        <taxon>Metazoa</taxon>
        <taxon>Ecdysozoa</taxon>
        <taxon>Nematoda</taxon>
        <taxon>Chromadorea</taxon>
        <taxon>Rhabditida</taxon>
        <taxon>Rhabditina</taxon>
        <taxon>Rhabditomorpha</taxon>
        <taxon>Rhabditoidea</taxon>
        <taxon>Rhabditidae</taxon>
        <taxon>Peloderinae</taxon>
        <taxon>Caenorhabditis</taxon>
    </lineage>
</organism>
<accession>G0M986</accession>
<dbReference type="InParanoid" id="G0M986"/>
<dbReference type="PANTHER" id="PTHR33272:SF6">
    <property type="entry name" value="SECRETED RXLR EFFECTOR PEPTIDE PROTEIN-RELATED"/>
    <property type="match status" value="1"/>
</dbReference>
<proteinExistence type="predicted"/>
<feature type="chain" id="PRO_5003402959" description="SXP/RAL-2 family protein Ani s 5-like cation-binding domain-containing protein" evidence="1">
    <location>
        <begin position="22"/>
        <end position="105"/>
    </location>
</feature>
<keyword evidence="3" id="KW-1185">Reference proteome</keyword>
<dbReference type="Pfam" id="PF14747">
    <property type="entry name" value="DUF4473"/>
    <property type="match status" value="1"/>
</dbReference>
<evidence type="ECO:0008006" key="4">
    <source>
        <dbReference type="Google" id="ProtNLM"/>
    </source>
</evidence>
<dbReference type="eggNOG" id="ENOG502TIBS">
    <property type="taxonomic scope" value="Eukaryota"/>
</dbReference>
<evidence type="ECO:0000256" key="1">
    <source>
        <dbReference type="SAM" id="SignalP"/>
    </source>
</evidence>
<keyword evidence="1" id="KW-0732">Signal</keyword>
<dbReference type="PANTHER" id="PTHR33272">
    <property type="entry name" value="PROTEIN CBG22877-RELATED"/>
    <property type="match status" value="1"/>
</dbReference>
<sequence>MSNIFWSLLVILMIFGRLVEGLEGIPSSDESLDDLVSAGVSENAAAGIVKFDRKLQEPFEMEKTDPEGAKELEQVLHEEFNEYIDSLSEDDQAAYQKYIKNLHPN</sequence>
<dbReference type="InterPro" id="IPR027913">
    <property type="entry name" value="DUF4473"/>
</dbReference>
<dbReference type="HOGENOM" id="CLU_161560_1_1_1"/>
<evidence type="ECO:0000313" key="3">
    <source>
        <dbReference type="Proteomes" id="UP000008068"/>
    </source>
</evidence>
<name>G0M986_CAEBE</name>
<dbReference type="Proteomes" id="UP000008068">
    <property type="component" value="Unassembled WGS sequence"/>
</dbReference>
<dbReference type="AlphaFoldDB" id="G0M986"/>
<reference evidence="3" key="1">
    <citation type="submission" date="2011-07" db="EMBL/GenBank/DDBJ databases">
        <authorList>
            <consortium name="Caenorhabditis brenneri Sequencing and Analysis Consortium"/>
            <person name="Wilson R.K."/>
        </authorList>
    </citation>
    <scope>NUCLEOTIDE SEQUENCE [LARGE SCALE GENOMIC DNA]</scope>
    <source>
        <strain evidence="3">PB2801</strain>
    </source>
</reference>
<feature type="signal peptide" evidence="1">
    <location>
        <begin position="1"/>
        <end position="21"/>
    </location>
</feature>
<dbReference type="OMA" id="PFEMEKT"/>
<dbReference type="EMBL" id="GL379787">
    <property type="protein sequence ID" value="EGT30694.1"/>
    <property type="molecule type" value="Genomic_DNA"/>
</dbReference>
<dbReference type="FunCoup" id="G0M986">
    <property type="interactions" value="378"/>
</dbReference>
<evidence type="ECO:0000313" key="2">
    <source>
        <dbReference type="EMBL" id="EGT30694.1"/>
    </source>
</evidence>